<accession>A0A0J6D3I3</accession>
<keyword evidence="9" id="KW-1185">Reference proteome</keyword>
<proteinExistence type="inferred from homology"/>
<reference evidence="8" key="1">
    <citation type="submission" date="2015-06" db="EMBL/GenBank/DDBJ databases">
        <authorList>
            <person name="Liu B."/>
            <person name="Wang J."/>
            <person name="Zhu Y."/>
            <person name="Liu G."/>
            <person name="Chen Q."/>
            <person name="Zheng C."/>
            <person name="Che J."/>
            <person name="Ge C."/>
            <person name="Shi H."/>
            <person name="Pan Z."/>
            <person name="Liu X."/>
        </authorList>
    </citation>
    <scope>NUCLEOTIDE SEQUENCE [LARGE SCALE GENOMIC DNA]</scope>
    <source>
        <strain evidence="8">DSM 16346</strain>
    </source>
</reference>
<dbReference type="PATRIC" id="fig|157733.3.peg.3463"/>
<evidence type="ECO:0000256" key="6">
    <source>
        <dbReference type="ARBA" id="ARBA00023136"/>
    </source>
</evidence>
<evidence type="ECO:0000256" key="3">
    <source>
        <dbReference type="ARBA" id="ARBA00022475"/>
    </source>
</evidence>
<feature type="transmembrane region" description="Helical" evidence="7">
    <location>
        <begin position="117"/>
        <end position="137"/>
    </location>
</feature>
<evidence type="ECO:0000256" key="1">
    <source>
        <dbReference type="ARBA" id="ARBA00004651"/>
    </source>
</evidence>
<dbReference type="OrthoDB" id="2416742at2"/>
<feature type="transmembrane region" description="Helical" evidence="7">
    <location>
        <begin position="202"/>
        <end position="222"/>
    </location>
</feature>
<evidence type="ECO:0000256" key="2">
    <source>
        <dbReference type="ARBA" id="ARBA00007543"/>
    </source>
</evidence>
<evidence type="ECO:0000256" key="7">
    <source>
        <dbReference type="SAM" id="Phobius"/>
    </source>
</evidence>
<organism evidence="8 9">
    <name type="scientific">Guptibacillus hwajinpoensis</name>
    <dbReference type="NCBI Taxonomy" id="208199"/>
    <lineage>
        <taxon>Bacteria</taxon>
        <taxon>Bacillati</taxon>
        <taxon>Bacillota</taxon>
        <taxon>Bacilli</taxon>
        <taxon>Bacillales</taxon>
        <taxon>Guptibacillaceae</taxon>
        <taxon>Guptibacillus</taxon>
    </lineage>
</organism>
<gene>
    <name evidence="8" type="ORF">AB986_06115</name>
</gene>
<dbReference type="EMBL" id="LELK01000001">
    <property type="protein sequence ID" value="KMM38834.1"/>
    <property type="molecule type" value="Genomic_DNA"/>
</dbReference>
<feature type="transmembrane region" description="Helical" evidence="7">
    <location>
        <begin position="12"/>
        <end position="34"/>
    </location>
</feature>
<comment type="subcellular location">
    <subcellularLocation>
        <location evidence="1">Cell membrane</location>
        <topology evidence="1">Multi-pass membrane protein</topology>
    </subcellularLocation>
</comment>
<dbReference type="GO" id="GO:0005886">
    <property type="term" value="C:plasma membrane"/>
    <property type="evidence" value="ECO:0007669"/>
    <property type="project" value="UniProtKB-SubCell"/>
</dbReference>
<evidence type="ECO:0000256" key="5">
    <source>
        <dbReference type="ARBA" id="ARBA00022989"/>
    </source>
</evidence>
<keyword evidence="5 7" id="KW-1133">Transmembrane helix</keyword>
<feature type="transmembrane region" description="Helical" evidence="7">
    <location>
        <begin position="301"/>
        <end position="327"/>
    </location>
</feature>
<keyword evidence="6 7" id="KW-0472">Membrane</keyword>
<dbReference type="Pfam" id="PF02322">
    <property type="entry name" value="Cyt_bd_oxida_II"/>
    <property type="match status" value="1"/>
</dbReference>
<feature type="transmembrane region" description="Helical" evidence="7">
    <location>
        <begin position="234"/>
        <end position="253"/>
    </location>
</feature>
<comment type="similarity">
    <text evidence="2">Belongs to the cytochrome ubiquinol oxidase subunit 2 family.</text>
</comment>
<feature type="transmembrane region" description="Helical" evidence="7">
    <location>
        <begin position="260"/>
        <end position="281"/>
    </location>
</feature>
<evidence type="ECO:0000313" key="8">
    <source>
        <dbReference type="EMBL" id="KMM38834.1"/>
    </source>
</evidence>
<protein>
    <submittedName>
        <fullName evidence="8">Cytochrome D ubiquinol oxidase subunit II</fullName>
    </submittedName>
</protein>
<dbReference type="STRING" id="157733.AB986_06115"/>
<dbReference type="Proteomes" id="UP000035996">
    <property type="component" value="Unassembled WGS sequence"/>
</dbReference>
<feature type="transmembrane region" description="Helical" evidence="7">
    <location>
        <begin position="161"/>
        <end position="182"/>
    </location>
</feature>
<comment type="caution">
    <text evidence="8">The sequence shown here is derived from an EMBL/GenBank/DDBJ whole genome shotgun (WGS) entry which is preliminary data.</text>
</comment>
<sequence>MDIQLVGITVLWVFLYGYLITASIDFGAGFFAYYGELTGREHIINKIISRYLSPVWEVTNVFFVFFFVGLVGFFPDTAYYYGTALLVPGSIAIILIAIRGSFYAFGNYGAKKSRVYTFLYGVTGLLIPASLSTALTLSEGGFIEEVNGEVVFLAGELFSSFYSWSVVLLAIVSVLFISAAFLTYYASRANDEPALELLRKYALFWSAPTILSSILVFVALQQHNPTHFERTLDYAWFFIASLLSFLIATYLIFNKKRYGTAFLFVMLQFFFAFFGYGISHLPWILYDYITIYSGYTNETTGVYLVIAFIAGLCLLVPSLILLMRLFLFDAEYVKGNKSQ</sequence>
<dbReference type="AlphaFoldDB" id="A0A0J6D3I3"/>
<keyword evidence="4 7" id="KW-0812">Transmembrane</keyword>
<feature type="transmembrane region" description="Helical" evidence="7">
    <location>
        <begin position="80"/>
        <end position="105"/>
    </location>
</feature>
<dbReference type="RefSeq" id="WP_048309977.1">
    <property type="nucleotide sequence ID" value="NZ_CP119526.1"/>
</dbReference>
<name>A0A0J6D3I3_9BACL</name>
<evidence type="ECO:0000256" key="4">
    <source>
        <dbReference type="ARBA" id="ARBA00022692"/>
    </source>
</evidence>
<evidence type="ECO:0000313" key="9">
    <source>
        <dbReference type="Proteomes" id="UP000035996"/>
    </source>
</evidence>
<dbReference type="InterPro" id="IPR003317">
    <property type="entry name" value="Cyt-d_oxidase_su2"/>
</dbReference>
<feature type="transmembrane region" description="Helical" evidence="7">
    <location>
        <begin position="55"/>
        <end position="74"/>
    </location>
</feature>
<keyword evidence="3" id="KW-1003">Cell membrane</keyword>